<keyword evidence="1" id="KW-0812">Transmembrane</keyword>
<feature type="transmembrane region" description="Helical" evidence="1">
    <location>
        <begin position="241"/>
        <end position="260"/>
    </location>
</feature>
<name>B9M5E7_GEODF</name>
<dbReference type="Proteomes" id="UP000007721">
    <property type="component" value="Chromosome"/>
</dbReference>
<keyword evidence="1" id="KW-1133">Transmembrane helix</keyword>
<feature type="transmembrane region" description="Helical" evidence="1">
    <location>
        <begin position="129"/>
        <end position="149"/>
    </location>
</feature>
<dbReference type="EMBL" id="CP001390">
    <property type="protein sequence ID" value="ACM19902.1"/>
    <property type="molecule type" value="Genomic_DNA"/>
</dbReference>
<evidence type="ECO:0000313" key="2">
    <source>
        <dbReference type="EMBL" id="ACM19902.1"/>
    </source>
</evidence>
<gene>
    <name evidence="2" type="ordered locus">Geob_1543</name>
</gene>
<dbReference type="HOGENOM" id="CLU_086312_0_0_7"/>
<dbReference type="PANTHER" id="PTHR39419:SF1">
    <property type="entry name" value="SLL0814 PROTEIN"/>
    <property type="match status" value="1"/>
</dbReference>
<dbReference type="AlphaFoldDB" id="B9M5E7"/>
<feature type="transmembrane region" description="Helical" evidence="1">
    <location>
        <begin position="47"/>
        <end position="68"/>
    </location>
</feature>
<sequence length="296" mass="33090">MVDFFSIAVGTVTMRPYVFAFFAVYLVAAVTHLGWRKTLYFTAVGYAISFLSEVSSINTGFPYGWYYYVEATKGKELWIFGVPFFDSLSYVFLAYCSYTAALLVVSPIKASRRDVVTLETSSIRKSFSVLLLGSLFQVFLDIIIDPVALQGHRWFLGRIYGYREAGYHFGIPFSNYAGWFLVSALMIFALQRIDARTGKRGERPKGVIVAPFRSLYGPVLYLSVIVFNLTITVIIGERLMAMTGIFIFTLPIAISAVLIARRANRYTEAELAEHLADYPYIARCGTGGGVAGNREV</sequence>
<dbReference type="PANTHER" id="PTHR39419">
    <property type="entry name" value="SLL0814 PROTEIN"/>
    <property type="match status" value="1"/>
</dbReference>
<proteinExistence type="predicted"/>
<dbReference type="eggNOG" id="COG2324">
    <property type="taxonomic scope" value="Bacteria"/>
</dbReference>
<feature type="transmembrane region" description="Helical" evidence="1">
    <location>
        <begin position="169"/>
        <end position="190"/>
    </location>
</feature>
<dbReference type="InterPro" id="IPR007354">
    <property type="entry name" value="CruF-like"/>
</dbReference>
<keyword evidence="1" id="KW-0472">Membrane</keyword>
<feature type="transmembrane region" description="Helical" evidence="1">
    <location>
        <begin position="17"/>
        <end position="35"/>
    </location>
</feature>
<dbReference type="STRING" id="316067.Geob_1543"/>
<dbReference type="KEGG" id="geo:Geob_1543"/>
<dbReference type="RefSeq" id="WP_012646631.1">
    <property type="nucleotide sequence ID" value="NC_011979.1"/>
</dbReference>
<evidence type="ECO:0000313" key="3">
    <source>
        <dbReference type="Proteomes" id="UP000007721"/>
    </source>
</evidence>
<reference evidence="2 3" key="1">
    <citation type="submission" date="2009-01" db="EMBL/GenBank/DDBJ databases">
        <title>Complete sequence of Geobacter sp. FRC-32.</title>
        <authorList>
            <consortium name="US DOE Joint Genome Institute"/>
            <person name="Lucas S."/>
            <person name="Copeland A."/>
            <person name="Lapidus A."/>
            <person name="Glavina del Rio T."/>
            <person name="Dalin E."/>
            <person name="Tice H."/>
            <person name="Bruce D."/>
            <person name="Goodwin L."/>
            <person name="Pitluck S."/>
            <person name="Saunders E."/>
            <person name="Brettin T."/>
            <person name="Detter J.C."/>
            <person name="Han C."/>
            <person name="Larimer F."/>
            <person name="Land M."/>
            <person name="Hauser L."/>
            <person name="Kyrpides N."/>
            <person name="Ovchinnikova G."/>
            <person name="Kostka J."/>
            <person name="Richardson P."/>
        </authorList>
    </citation>
    <scope>NUCLEOTIDE SEQUENCE [LARGE SCALE GENOMIC DNA]</scope>
    <source>
        <strain evidence="3">DSM 22248 / JCM 15807 / FRC-32</strain>
    </source>
</reference>
<protein>
    <submittedName>
        <fullName evidence="2">Membrane protein, putative</fullName>
    </submittedName>
</protein>
<evidence type="ECO:0000256" key="1">
    <source>
        <dbReference type="SAM" id="Phobius"/>
    </source>
</evidence>
<dbReference type="Pfam" id="PF04240">
    <property type="entry name" value="Caroten_synth"/>
    <property type="match status" value="1"/>
</dbReference>
<feature type="transmembrane region" description="Helical" evidence="1">
    <location>
        <begin position="215"/>
        <end position="235"/>
    </location>
</feature>
<keyword evidence="3" id="KW-1185">Reference proteome</keyword>
<accession>B9M5E7</accession>
<feature type="transmembrane region" description="Helical" evidence="1">
    <location>
        <begin position="88"/>
        <end position="108"/>
    </location>
</feature>
<organism evidence="2 3">
    <name type="scientific">Geotalea daltonii (strain DSM 22248 / JCM 15807 / FRC-32)</name>
    <name type="common">Geobacter daltonii</name>
    <dbReference type="NCBI Taxonomy" id="316067"/>
    <lineage>
        <taxon>Bacteria</taxon>
        <taxon>Pseudomonadati</taxon>
        <taxon>Thermodesulfobacteriota</taxon>
        <taxon>Desulfuromonadia</taxon>
        <taxon>Geobacterales</taxon>
        <taxon>Geobacteraceae</taxon>
        <taxon>Geotalea</taxon>
    </lineage>
</organism>